<proteinExistence type="predicted"/>
<dbReference type="EMBL" id="CM045768">
    <property type="protein sequence ID" value="KAI7982862.1"/>
    <property type="molecule type" value="Genomic_DNA"/>
</dbReference>
<protein>
    <submittedName>
        <fullName evidence="1">Uncharacterized protein</fullName>
    </submittedName>
</protein>
<sequence length="71" mass="8016">MYTGTCLPNLRFSDLLTIFPVKFALAVPTVISLSLRFYRLKLGLRVCDVEILFGSAMQALIYWTGLDWGQA</sequence>
<keyword evidence="2" id="KW-1185">Reference proteome</keyword>
<evidence type="ECO:0000313" key="2">
    <source>
        <dbReference type="Proteomes" id="UP001060215"/>
    </source>
</evidence>
<evidence type="ECO:0000313" key="1">
    <source>
        <dbReference type="EMBL" id="KAI7982862.1"/>
    </source>
</evidence>
<reference evidence="1 2" key="1">
    <citation type="journal article" date="2022" name="Plant J.">
        <title>Chromosome-level genome of Camellia lanceoleosa provides a valuable resource for understanding genome evolution and self-incompatibility.</title>
        <authorList>
            <person name="Gong W."/>
            <person name="Xiao S."/>
            <person name="Wang L."/>
            <person name="Liao Z."/>
            <person name="Chang Y."/>
            <person name="Mo W."/>
            <person name="Hu G."/>
            <person name="Li W."/>
            <person name="Zhao G."/>
            <person name="Zhu H."/>
            <person name="Hu X."/>
            <person name="Ji K."/>
            <person name="Xiang X."/>
            <person name="Song Q."/>
            <person name="Yuan D."/>
            <person name="Jin S."/>
            <person name="Zhang L."/>
        </authorList>
    </citation>
    <scope>NUCLEOTIDE SEQUENCE [LARGE SCALE GENOMIC DNA]</scope>
    <source>
        <strain evidence="1">SQ_2022a</strain>
    </source>
</reference>
<dbReference type="Proteomes" id="UP001060215">
    <property type="component" value="Chromosome 11"/>
</dbReference>
<name>A0ACC0F466_9ERIC</name>
<gene>
    <name evidence="1" type="ORF">LOK49_LG15G00797</name>
</gene>
<comment type="caution">
    <text evidence="1">The sequence shown here is derived from an EMBL/GenBank/DDBJ whole genome shotgun (WGS) entry which is preliminary data.</text>
</comment>
<organism evidence="1 2">
    <name type="scientific">Camellia lanceoleosa</name>
    <dbReference type="NCBI Taxonomy" id="1840588"/>
    <lineage>
        <taxon>Eukaryota</taxon>
        <taxon>Viridiplantae</taxon>
        <taxon>Streptophyta</taxon>
        <taxon>Embryophyta</taxon>
        <taxon>Tracheophyta</taxon>
        <taxon>Spermatophyta</taxon>
        <taxon>Magnoliopsida</taxon>
        <taxon>eudicotyledons</taxon>
        <taxon>Gunneridae</taxon>
        <taxon>Pentapetalae</taxon>
        <taxon>asterids</taxon>
        <taxon>Ericales</taxon>
        <taxon>Theaceae</taxon>
        <taxon>Camellia</taxon>
    </lineage>
</organism>
<accession>A0ACC0F466</accession>